<dbReference type="Gene3D" id="3.40.50.1820">
    <property type="entry name" value="alpha/beta hydrolase"/>
    <property type="match status" value="1"/>
</dbReference>
<dbReference type="GO" id="GO:0016788">
    <property type="term" value="F:hydrolase activity, acting on ester bonds"/>
    <property type="evidence" value="ECO:0007669"/>
    <property type="project" value="InterPro"/>
</dbReference>
<evidence type="ECO:0000313" key="2">
    <source>
        <dbReference type="EMBL" id="MCW3788200.1"/>
    </source>
</evidence>
<accession>A0AAE3M7X7</accession>
<evidence type="ECO:0000259" key="1">
    <source>
        <dbReference type="Pfam" id="PF07819"/>
    </source>
</evidence>
<protein>
    <submittedName>
        <fullName evidence="2">GPI inositol-deacylase</fullName>
    </submittedName>
</protein>
<dbReference type="EMBL" id="JAPDPJ010000046">
    <property type="protein sequence ID" value="MCW3788200.1"/>
    <property type="molecule type" value="Genomic_DNA"/>
</dbReference>
<reference evidence="2" key="1">
    <citation type="submission" date="2022-10" db="EMBL/GenBank/DDBJ databases">
        <authorList>
            <person name="Yu W.X."/>
        </authorList>
    </citation>
    <scope>NUCLEOTIDE SEQUENCE</scope>
    <source>
        <strain evidence="2">AAT</strain>
    </source>
</reference>
<dbReference type="AlphaFoldDB" id="A0AAE3M7X7"/>
<evidence type="ECO:0000313" key="3">
    <source>
        <dbReference type="Proteomes" id="UP001209229"/>
    </source>
</evidence>
<dbReference type="Proteomes" id="UP001209229">
    <property type="component" value="Unassembled WGS sequence"/>
</dbReference>
<dbReference type="InterPro" id="IPR012908">
    <property type="entry name" value="PGAP1-ab_dom-like"/>
</dbReference>
<dbReference type="SUPFAM" id="SSF53474">
    <property type="entry name" value="alpha/beta-Hydrolases"/>
    <property type="match status" value="1"/>
</dbReference>
<dbReference type="InterPro" id="IPR029058">
    <property type="entry name" value="AB_hydrolase_fold"/>
</dbReference>
<sequence length="337" mass="39069">MKKIIIGIHGLGNKPPKYLLEKWWSDAMKEGLENLGYKSQLPTFELVYWADILYEMPLDFWMKDINNSFYLDEPYVKTAGNKLIKPASYRKNLNTKIVEFFNKVFLNHDKTHKNKFISDFIIQKYFFELEVYYSEKNNEHSDFNFNAKKLIQKRLSSIINKYKGYEILLIAHSMGSIIAFDVLSNIHPSIKINTFITIGSPLGLPIVVSEIAKDKNRIDLKYRSIKSPACILNNWFNHADIMDKVAINHNLSDLYSVNDSGVKPIDSIVFNDYQVNAQANPHKSFGYLRTLEFSSVLRDFIIYNKDEIKTTKKDETNDASSNIKFKADKFSPNIKTA</sequence>
<dbReference type="Pfam" id="PF07819">
    <property type="entry name" value="PGAP1"/>
    <property type="match status" value="1"/>
</dbReference>
<name>A0AAE3M7X7_9BACT</name>
<feature type="domain" description="GPI inositol-deacylase PGAP1-like alpha/beta" evidence="1">
    <location>
        <begin position="149"/>
        <end position="210"/>
    </location>
</feature>
<gene>
    <name evidence="2" type="ORF">OM075_17140</name>
</gene>
<proteinExistence type="predicted"/>
<dbReference type="RefSeq" id="WP_301191761.1">
    <property type="nucleotide sequence ID" value="NZ_JAPDPJ010000046.1"/>
</dbReference>
<organism evidence="2 3">
    <name type="scientific">Plebeiibacterium sediminum</name>
    <dbReference type="NCBI Taxonomy" id="2992112"/>
    <lineage>
        <taxon>Bacteria</taxon>
        <taxon>Pseudomonadati</taxon>
        <taxon>Bacteroidota</taxon>
        <taxon>Bacteroidia</taxon>
        <taxon>Marinilabiliales</taxon>
        <taxon>Marinilabiliaceae</taxon>
        <taxon>Plebeiibacterium</taxon>
    </lineage>
</organism>
<keyword evidence="3" id="KW-1185">Reference proteome</keyword>
<comment type="caution">
    <text evidence="2">The sequence shown here is derived from an EMBL/GenBank/DDBJ whole genome shotgun (WGS) entry which is preliminary data.</text>
</comment>